<keyword evidence="2" id="KW-0012">Acyltransferase</keyword>
<dbReference type="Gene3D" id="3.40.630.30">
    <property type="match status" value="1"/>
</dbReference>
<evidence type="ECO:0000259" key="3">
    <source>
        <dbReference type="PROSITE" id="PS51186"/>
    </source>
</evidence>
<dbReference type="Proteomes" id="UP001237448">
    <property type="component" value="Unassembled WGS sequence"/>
</dbReference>
<evidence type="ECO:0000313" key="4">
    <source>
        <dbReference type="EMBL" id="MDQ0395048.1"/>
    </source>
</evidence>
<dbReference type="InterPro" id="IPR016181">
    <property type="entry name" value="Acyl_CoA_acyltransferase"/>
</dbReference>
<gene>
    <name evidence="4" type="ORF">J3R73_004840</name>
</gene>
<dbReference type="PROSITE" id="PS51186">
    <property type="entry name" value="GNAT"/>
    <property type="match status" value="1"/>
</dbReference>
<sequence>MPAPLLARRVEEACLAGWPALTEILFDGWLLRFSRGHTRRANSISLLAPSTEDIAGKVGRCEALYARQGLPTIFRLSTLGTDPVDAVLDERGYGPREDEAVVLHRDLAPAIGGSDAGRARIEEGPSRAWLDALARIQGLGDDAKAANDAIFAAIAVPAGFAASLSAHGDIAAVAFGAVHRGIVCINAVATDPAFRRRGHARAAVVAILDWARSTAGAGGACLPVMAGNDAARGLYEALGFRTEVSRYAYRRQR</sequence>
<evidence type="ECO:0000256" key="1">
    <source>
        <dbReference type="ARBA" id="ARBA00022679"/>
    </source>
</evidence>
<dbReference type="EMBL" id="JAUSVK010000001">
    <property type="protein sequence ID" value="MDQ0395048.1"/>
    <property type="molecule type" value="Genomic_DNA"/>
</dbReference>
<keyword evidence="5" id="KW-1185">Reference proteome</keyword>
<dbReference type="CDD" id="cd04301">
    <property type="entry name" value="NAT_SF"/>
    <property type="match status" value="1"/>
</dbReference>
<comment type="caution">
    <text evidence="4">The sequence shown here is derived from an EMBL/GenBank/DDBJ whole genome shotgun (WGS) entry which is preliminary data.</text>
</comment>
<reference evidence="4 5" key="1">
    <citation type="submission" date="2023-07" db="EMBL/GenBank/DDBJ databases">
        <title>Genomic Encyclopedia of Type Strains, Phase IV (KMG-IV): sequencing the most valuable type-strain genomes for metagenomic binning, comparative biology and taxonomic classification.</title>
        <authorList>
            <person name="Goeker M."/>
        </authorList>
    </citation>
    <scope>NUCLEOTIDE SEQUENCE [LARGE SCALE GENOMIC DNA]</scope>
    <source>
        <strain evidence="4 5">DSM 5896</strain>
    </source>
</reference>
<dbReference type="InterPro" id="IPR000182">
    <property type="entry name" value="GNAT_dom"/>
</dbReference>
<evidence type="ECO:0000313" key="5">
    <source>
        <dbReference type="Proteomes" id="UP001237448"/>
    </source>
</evidence>
<dbReference type="InterPro" id="IPR050680">
    <property type="entry name" value="YpeA/RimI_acetyltransf"/>
</dbReference>
<feature type="domain" description="N-acetyltransferase" evidence="3">
    <location>
        <begin position="119"/>
        <end position="253"/>
    </location>
</feature>
<keyword evidence="1" id="KW-0808">Transferase</keyword>
<protein>
    <submittedName>
        <fullName evidence="4">Ribosomal protein S18 acetylase RimI-like enzyme</fullName>
    </submittedName>
</protein>
<organism evidence="4 5">
    <name type="scientific">Labrys monachus</name>
    <dbReference type="NCBI Taxonomy" id="217067"/>
    <lineage>
        <taxon>Bacteria</taxon>
        <taxon>Pseudomonadati</taxon>
        <taxon>Pseudomonadota</taxon>
        <taxon>Alphaproteobacteria</taxon>
        <taxon>Hyphomicrobiales</taxon>
        <taxon>Xanthobacteraceae</taxon>
        <taxon>Labrys</taxon>
    </lineage>
</organism>
<dbReference type="Pfam" id="PF24553">
    <property type="entry name" value="Rv0428c_C"/>
    <property type="match status" value="1"/>
</dbReference>
<proteinExistence type="predicted"/>
<dbReference type="InterPro" id="IPR056935">
    <property type="entry name" value="Rv0428c-like_C"/>
</dbReference>
<name>A0ABU0FKA9_9HYPH</name>
<evidence type="ECO:0000256" key="2">
    <source>
        <dbReference type="ARBA" id="ARBA00023315"/>
    </source>
</evidence>
<dbReference type="PANTHER" id="PTHR43420:SF12">
    <property type="entry name" value="N-ACETYLTRANSFERASE DOMAIN-CONTAINING PROTEIN"/>
    <property type="match status" value="1"/>
</dbReference>
<dbReference type="RefSeq" id="WP_307433243.1">
    <property type="nucleotide sequence ID" value="NZ_JAUSVK010000001.1"/>
</dbReference>
<accession>A0ABU0FKA9</accession>
<dbReference type="SUPFAM" id="SSF55729">
    <property type="entry name" value="Acyl-CoA N-acyltransferases (Nat)"/>
    <property type="match status" value="1"/>
</dbReference>
<dbReference type="PANTHER" id="PTHR43420">
    <property type="entry name" value="ACETYLTRANSFERASE"/>
    <property type="match status" value="1"/>
</dbReference>